<protein>
    <submittedName>
        <fullName evidence="1">XRE family transcriptional regulator</fullName>
    </submittedName>
</protein>
<proteinExistence type="predicted"/>
<evidence type="ECO:0000313" key="1">
    <source>
        <dbReference type="EMBL" id="OOR71274.1"/>
    </source>
</evidence>
<dbReference type="Proteomes" id="UP000190641">
    <property type="component" value="Unassembled WGS sequence"/>
</dbReference>
<gene>
    <name evidence="1" type="ORF">BLX06_31710</name>
</gene>
<accession>A0A9X6B3D2</accession>
<organism evidence="1 2">
    <name type="scientific">Bacillus cereus</name>
    <dbReference type="NCBI Taxonomy" id="1396"/>
    <lineage>
        <taxon>Bacteria</taxon>
        <taxon>Bacillati</taxon>
        <taxon>Bacillota</taxon>
        <taxon>Bacilli</taxon>
        <taxon>Bacillales</taxon>
        <taxon>Bacillaceae</taxon>
        <taxon>Bacillus</taxon>
        <taxon>Bacillus cereus group</taxon>
    </lineage>
</organism>
<reference evidence="1 2" key="1">
    <citation type="submission" date="2017-01" db="EMBL/GenBank/DDBJ databases">
        <title>Bacillus cereus isolates.</title>
        <authorList>
            <person name="Beno S.M."/>
        </authorList>
    </citation>
    <scope>NUCLEOTIDE SEQUENCE [LARGE SCALE GENOMIC DNA]</scope>
    <source>
        <strain evidence="1 2">FSL K6-1030</strain>
    </source>
</reference>
<sequence length="37" mass="4491">SNEVGLTDIKKALFIFELTERKQYIKMIKEKYIKDQE</sequence>
<dbReference type="AlphaFoldDB" id="A0A9X6B3D2"/>
<evidence type="ECO:0000313" key="2">
    <source>
        <dbReference type="Proteomes" id="UP000190641"/>
    </source>
</evidence>
<name>A0A9X6B3D2_BACCE</name>
<feature type="non-terminal residue" evidence="1">
    <location>
        <position position="1"/>
    </location>
</feature>
<dbReference type="EMBL" id="MUAU01000230">
    <property type="protein sequence ID" value="OOR71274.1"/>
    <property type="molecule type" value="Genomic_DNA"/>
</dbReference>
<comment type="caution">
    <text evidence="1">The sequence shown here is derived from an EMBL/GenBank/DDBJ whole genome shotgun (WGS) entry which is preliminary data.</text>
</comment>